<protein>
    <recommendedName>
        <fullName evidence="3">SH3 domain-containing protein</fullName>
    </recommendedName>
</protein>
<sequence>MRKQLYLILLNALLVATGCQDKNHTSDTAQSINSEKLPDDVIAAVKPLIHGNLYGTPDFEASIIASYDTLQTLYILDASDPLFVKARIKQDSLLTGYIPKVILPDYTRR</sequence>
<gene>
    <name evidence="1" type="ORF">DP923_02950</name>
</gene>
<proteinExistence type="predicted"/>
<reference evidence="1 2" key="1">
    <citation type="submission" date="2018-06" db="EMBL/GenBank/DDBJ databases">
        <authorList>
            <person name="Liu Z.-W."/>
        </authorList>
    </citation>
    <scope>NUCLEOTIDE SEQUENCE [LARGE SCALE GENOMIC DNA]</scope>
    <source>
        <strain evidence="1 2">2b14</strain>
    </source>
</reference>
<reference evidence="1 2" key="2">
    <citation type="submission" date="2018-07" db="EMBL/GenBank/DDBJ databases">
        <title>Pontibacter sp. 2b14 genomic sequence and assembly.</title>
        <authorList>
            <person name="Du Z.-J."/>
        </authorList>
    </citation>
    <scope>NUCLEOTIDE SEQUENCE [LARGE SCALE GENOMIC DNA]</scope>
    <source>
        <strain evidence="1 2">2b14</strain>
    </source>
</reference>
<evidence type="ECO:0008006" key="3">
    <source>
        <dbReference type="Google" id="ProtNLM"/>
    </source>
</evidence>
<dbReference type="RefSeq" id="WP_112304189.1">
    <property type="nucleotide sequence ID" value="NZ_QMDV01000001.1"/>
</dbReference>
<dbReference type="Proteomes" id="UP000251692">
    <property type="component" value="Unassembled WGS sequence"/>
</dbReference>
<name>A0A364RIA3_9BACT</name>
<evidence type="ECO:0000313" key="1">
    <source>
        <dbReference type="EMBL" id="RAU84032.1"/>
    </source>
</evidence>
<dbReference type="OrthoDB" id="852598at2"/>
<organism evidence="1 2">
    <name type="scientific">Pontibacter arcticus</name>
    <dbReference type="NCBI Taxonomy" id="2080288"/>
    <lineage>
        <taxon>Bacteria</taxon>
        <taxon>Pseudomonadati</taxon>
        <taxon>Bacteroidota</taxon>
        <taxon>Cytophagia</taxon>
        <taxon>Cytophagales</taxon>
        <taxon>Hymenobacteraceae</taxon>
        <taxon>Pontibacter</taxon>
    </lineage>
</organism>
<keyword evidence="2" id="KW-1185">Reference proteome</keyword>
<dbReference type="EMBL" id="QMDV01000001">
    <property type="protein sequence ID" value="RAU84032.1"/>
    <property type="molecule type" value="Genomic_DNA"/>
</dbReference>
<evidence type="ECO:0000313" key="2">
    <source>
        <dbReference type="Proteomes" id="UP000251692"/>
    </source>
</evidence>
<accession>A0A364RIA3</accession>
<comment type="caution">
    <text evidence="1">The sequence shown here is derived from an EMBL/GenBank/DDBJ whole genome shotgun (WGS) entry which is preliminary data.</text>
</comment>
<dbReference type="PROSITE" id="PS51257">
    <property type="entry name" value="PROKAR_LIPOPROTEIN"/>
    <property type="match status" value="1"/>
</dbReference>
<dbReference type="AlphaFoldDB" id="A0A364RIA3"/>